<dbReference type="AlphaFoldDB" id="A0A1Y5Q1B2"/>
<dbReference type="SMART" id="SM00448">
    <property type="entry name" value="REC"/>
    <property type="match status" value="1"/>
</dbReference>
<dbReference type="Pfam" id="PF00072">
    <property type="entry name" value="Response_reg"/>
    <property type="match status" value="1"/>
</dbReference>
<feature type="modified residue" description="4-aspartylphosphate" evidence="3">
    <location>
        <position position="76"/>
    </location>
</feature>
<dbReference type="InterPro" id="IPR058245">
    <property type="entry name" value="NreC/VraR/RcsB-like_REC"/>
</dbReference>
<dbReference type="InterPro" id="IPR001789">
    <property type="entry name" value="Sig_transdc_resp-reg_receiver"/>
</dbReference>
<dbReference type="InterPro" id="IPR016032">
    <property type="entry name" value="Sig_transdc_resp-reg_C-effctor"/>
</dbReference>
<dbReference type="CDD" id="cd17535">
    <property type="entry name" value="REC_NarL-like"/>
    <property type="match status" value="1"/>
</dbReference>
<dbReference type="SUPFAM" id="SSF52172">
    <property type="entry name" value="CheY-like"/>
    <property type="match status" value="1"/>
</dbReference>
<evidence type="ECO:0000256" key="2">
    <source>
        <dbReference type="ARBA" id="ARBA00023125"/>
    </source>
</evidence>
<dbReference type="GO" id="GO:0000160">
    <property type="term" value="P:phosphorelay signal transduction system"/>
    <property type="evidence" value="ECO:0007669"/>
    <property type="project" value="InterPro"/>
</dbReference>
<organism evidence="6">
    <name type="scientific">uncultured Stenotrophomonas sp</name>
    <dbReference type="NCBI Taxonomy" id="165438"/>
    <lineage>
        <taxon>Bacteria</taxon>
        <taxon>Pseudomonadati</taxon>
        <taxon>Pseudomonadota</taxon>
        <taxon>Gammaproteobacteria</taxon>
        <taxon>Lysobacterales</taxon>
        <taxon>Lysobacteraceae</taxon>
        <taxon>Stenotrophomonas</taxon>
        <taxon>environmental samples</taxon>
    </lineage>
</organism>
<dbReference type="Pfam" id="PF00196">
    <property type="entry name" value="GerE"/>
    <property type="match status" value="1"/>
</dbReference>
<dbReference type="PRINTS" id="PR00038">
    <property type="entry name" value="HTHLUXR"/>
</dbReference>
<evidence type="ECO:0000256" key="3">
    <source>
        <dbReference type="PROSITE-ProRule" id="PRU00169"/>
    </source>
</evidence>
<proteinExistence type="predicted"/>
<dbReference type="PROSITE" id="PS50110">
    <property type="entry name" value="RESPONSE_REGULATORY"/>
    <property type="match status" value="1"/>
</dbReference>
<dbReference type="SUPFAM" id="SSF46894">
    <property type="entry name" value="C-terminal effector domain of the bipartite response regulators"/>
    <property type="match status" value="1"/>
</dbReference>
<dbReference type="InterPro" id="IPR011006">
    <property type="entry name" value="CheY-like_superfamily"/>
</dbReference>
<dbReference type="EMBL" id="FLTS01000001">
    <property type="protein sequence ID" value="SBV36082.1"/>
    <property type="molecule type" value="Genomic_DNA"/>
</dbReference>
<evidence type="ECO:0000256" key="1">
    <source>
        <dbReference type="ARBA" id="ARBA00022553"/>
    </source>
</evidence>
<feature type="domain" description="HTH luxR-type" evidence="4">
    <location>
        <begin position="165"/>
        <end position="230"/>
    </location>
</feature>
<keyword evidence="2" id="KW-0238">DNA-binding</keyword>
<dbReference type="PROSITE" id="PS50043">
    <property type="entry name" value="HTH_LUXR_2"/>
    <property type="match status" value="1"/>
</dbReference>
<name>A0A1Y5Q1B2_9GAMM</name>
<protein>
    <submittedName>
        <fullName evidence="6">Uncharacterized protein</fullName>
    </submittedName>
</protein>
<accession>A0A1Y5Q1B2</accession>
<dbReference type="InterPro" id="IPR039420">
    <property type="entry name" value="WalR-like"/>
</dbReference>
<keyword evidence="1 3" id="KW-0597">Phosphoprotein</keyword>
<feature type="domain" description="Response regulatory" evidence="5">
    <location>
        <begin position="25"/>
        <end position="142"/>
    </location>
</feature>
<evidence type="ECO:0000313" key="6">
    <source>
        <dbReference type="EMBL" id="SBV36082.1"/>
    </source>
</evidence>
<dbReference type="GO" id="GO:0006355">
    <property type="term" value="P:regulation of DNA-templated transcription"/>
    <property type="evidence" value="ECO:0007669"/>
    <property type="project" value="InterPro"/>
</dbReference>
<dbReference type="GO" id="GO:0003677">
    <property type="term" value="F:DNA binding"/>
    <property type="evidence" value="ECO:0007669"/>
    <property type="project" value="UniProtKB-KW"/>
</dbReference>
<evidence type="ECO:0000259" key="5">
    <source>
        <dbReference type="PROSITE" id="PS50110"/>
    </source>
</evidence>
<dbReference type="PANTHER" id="PTHR43214:SF43">
    <property type="entry name" value="TWO-COMPONENT RESPONSE REGULATOR"/>
    <property type="match status" value="1"/>
</dbReference>
<dbReference type="InterPro" id="IPR000792">
    <property type="entry name" value="Tscrpt_reg_LuxR_C"/>
</dbReference>
<dbReference type="Gene3D" id="3.40.50.2300">
    <property type="match status" value="1"/>
</dbReference>
<dbReference type="SMART" id="SM00421">
    <property type="entry name" value="HTH_LUXR"/>
    <property type="match status" value="1"/>
</dbReference>
<evidence type="ECO:0000259" key="4">
    <source>
        <dbReference type="PROSITE" id="PS50043"/>
    </source>
</evidence>
<reference evidence="6" key="1">
    <citation type="submission" date="2016-03" db="EMBL/GenBank/DDBJ databases">
        <authorList>
            <person name="Ploux O."/>
        </authorList>
    </citation>
    <scope>NUCLEOTIDE SEQUENCE</scope>
    <source>
        <strain evidence="6">UC10</strain>
    </source>
</reference>
<sequence length="234" mass="25065">MPVGSPPALGYGATTSSRDPPVAVRVLIVDDHTLVRAGLCRLLQGFAGVEVAAEASNAEQALELALQHRPDVVLLDLSLPGGRSGLEALSDIRVRLPQARVVIMSMHDDTQHVRDALDRGAVGFVVKDAAPQELELALHAACSGQVFLSPQISARMLAPLQGRERPTGIAALSPRQRQILRQLGNGQSTKEIAADLGISAKTVETHRARMMEALGCRRANDLLLLAARHQHELM</sequence>
<gene>
    <name evidence="6" type="ORF">STPYR_11012</name>
</gene>
<dbReference type="PANTHER" id="PTHR43214">
    <property type="entry name" value="TWO-COMPONENT RESPONSE REGULATOR"/>
    <property type="match status" value="1"/>
</dbReference>
<dbReference type="CDD" id="cd06170">
    <property type="entry name" value="LuxR_C_like"/>
    <property type="match status" value="1"/>
</dbReference>